<feature type="transmembrane region" description="Helical" evidence="1">
    <location>
        <begin position="46"/>
        <end position="65"/>
    </location>
</feature>
<organism evidence="2 3">
    <name type="scientific">Hymenobacter cellulosilyticus</name>
    <dbReference type="NCBI Taxonomy" id="2932248"/>
    <lineage>
        <taxon>Bacteria</taxon>
        <taxon>Pseudomonadati</taxon>
        <taxon>Bacteroidota</taxon>
        <taxon>Cytophagia</taxon>
        <taxon>Cytophagales</taxon>
        <taxon>Hymenobacteraceae</taxon>
        <taxon>Hymenobacter</taxon>
    </lineage>
</organism>
<evidence type="ECO:0000313" key="2">
    <source>
        <dbReference type="EMBL" id="UOQ70723.1"/>
    </source>
</evidence>
<keyword evidence="1" id="KW-1133">Transmembrane helix</keyword>
<feature type="transmembrane region" description="Helical" evidence="1">
    <location>
        <begin position="77"/>
        <end position="110"/>
    </location>
</feature>
<keyword evidence="1" id="KW-0472">Membrane</keyword>
<keyword evidence="3" id="KW-1185">Reference proteome</keyword>
<dbReference type="RefSeq" id="WP_244674141.1">
    <property type="nucleotide sequence ID" value="NZ_CP095046.1"/>
</dbReference>
<accession>A0A8T9Q6P6</accession>
<feature type="transmembrane region" description="Helical" evidence="1">
    <location>
        <begin position="20"/>
        <end position="40"/>
    </location>
</feature>
<dbReference type="KEGG" id="hcu:MUN79_18765"/>
<dbReference type="Proteomes" id="UP000831796">
    <property type="component" value="Chromosome"/>
</dbReference>
<gene>
    <name evidence="2" type="ORF">MUN79_18765</name>
</gene>
<evidence type="ECO:0000313" key="3">
    <source>
        <dbReference type="Proteomes" id="UP000831796"/>
    </source>
</evidence>
<proteinExistence type="predicted"/>
<sequence>MLGLTKLQLLQHKPQLLKWIHLGGWGLSLLLLAIFVTWGVSLRGQWLDVLPFALSWIAAGSYFLLCRSQMGWISKLYFGGWFFYPAAIIVAFILDRIFFFLVALPIMAFVPANELYSGPDCTLRDALSIMGPRRVALLTPVGMLLEKQRGLIRAEEAPTEGTHSILDKIVTAKPLPADQPADTTDVLIGTGTGQYVVRFTH</sequence>
<reference evidence="2" key="1">
    <citation type="submission" date="2022-04" db="EMBL/GenBank/DDBJ databases">
        <title>Hymenobacter sp. isolated from the air.</title>
        <authorList>
            <person name="Won M."/>
            <person name="Lee C.-M."/>
            <person name="Woen H.-Y."/>
            <person name="Kwon S.-W."/>
        </authorList>
    </citation>
    <scope>NUCLEOTIDE SEQUENCE</scope>
    <source>
        <strain evidence="2">5116S-3</strain>
    </source>
</reference>
<dbReference type="EMBL" id="CP095046">
    <property type="protein sequence ID" value="UOQ70723.1"/>
    <property type="molecule type" value="Genomic_DNA"/>
</dbReference>
<protein>
    <submittedName>
        <fullName evidence="2">Uncharacterized protein</fullName>
    </submittedName>
</protein>
<evidence type="ECO:0000256" key="1">
    <source>
        <dbReference type="SAM" id="Phobius"/>
    </source>
</evidence>
<name>A0A8T9Q6P6_9BACT</name>
<keyword evidence="1" id="KW-0812">Transmembrane</keyword>
<dbReference type="AlphaFoldDB" id="A0A8T9Q6P6"/>